<dbReference type="Gene3D" id="3.40.50.1820">
    <property type="entry name" value="alpha/beta hydrolase"/>
    <property type="match status" value="1"/>
</dbReference>
<comment type="similarity">
    <text evidence="1">Belongs to the AB hydrolase superfamily. AB hydrolase 4 family.</text>
</comment>
<accession>A0A4V6WI60</accession>
<dbReference type="PANTHER" id="PTHR10794:SF94">
    <property type="entry name" value="ESTERASE YHET-RELATED"/>
    <property type="match status" value="1"/>
</dbReference>
<evidence type="ECO:0000256" key="1">
    <source>
        <dbReference type="ARBA" id="ARBA00010884"/>
    </source>
</evidence>
<gene>
    <name evidence="4" type="ORF">FAZ21_13930</name>
</gene>
<dbReference type="GO" id="GO:0047372">
    <property type="term" value="F:monoacylglycerol lipase activity"/>
    <property type="evidence" value="ECO:0007669"/>
    <property type="project" value="TreeGrafter"/>
</dbReference>
<keyword evidence="5" id="KW-1185">Reference proteome</keyword>
<dbReference type="InterPro" id="IPR050960">
    <property type="entry name" value="AB_hydrolase_4_sf"/>
</dbReference>
<organism evidence="4 5">
    <name type="scientific">Chitiniphilus eburneus</name>
    <dbReference type="NCBI Taxonomy" id="2571148"/>
    <lineage>
        <taxon>Bacteria</taxon>
        <taxon>Pseudomonadati</taxon>
        <taxon>Pseudomonadota</taxon>
        <taxon>Betaproteobacteria</taxon>
        <taxon>Neisseriales</taxon>
        <taxon>Chitinibacteraceae</taxon>
        <taxon>Chitiniphilus</taxon>
    </lineage>
</organism>
<evidence type="ECO:0000256" key="2">
    <source>
        <dbReference type="PIRSR" id="PIRSR005211-1"/>
    </source>
</evidence>
<name>A0A4V6WI60_9NEIS</name>
<feature type="active site" description="Charge relay system" evidence="2">
    <location>
        <position position="144"/>
    </location>
</feature>
<evidence type="ECO:0000313" key="4">
    <source>
        <dbReference type="EMBL" id="TJZ71068.1"/>
    </source>
</evidence>
<dbReference type="PIRSF" id="PIRSF005211">
    <property type="entry name" value="Ab_hydro_YheT"/>
    <property type="match status" value="1"/>
</dbReference>
<protein>
    <submittedName>
        <fullName evidence="4">Alpha/beta fold hydrolase</fullName>
    </submittedName>
</protein>
<dbReference type="InterPro" id="IPR029058">
    <property type="entry name" value="AB_hydrolase_fold"/>
</dbReference>
<feature type="active site" description="Charge relay system" evidence="2">
    <location>
        <position position="273"/>
    </location>
</feature>
<feature type="active site" description="Charge relay system" evidence="2">
    <location>
        <position position="301"/>
    </location>
</feature>
<dbReference type="PANTHER" id="PTHR10794">
    <property type="entry name" value="ABHYDROLASE DOMAIN-CONTAINING PROTEIN"/>
    <property type="match status" value="1"/>
</dbReference>
<dbReference type="RefSeq" id="WP_136774056.1">
    <property type="nucleotide sequence ID" value="NZ_CP156074.1"/>
</dbReference>
<dbReference type="AlphaFoldDB" id="A0A4V6WI60"/>
<dbReference type="EMBL" id="SUMF01000017">
    <property type="protein sequence ID" value="TJZ71068.1"/>
    <property type="molecule type" value="Genomic_DNA"/>
</dbReference>
<dbReference type="GO" id="GO:0034338">
    <property type="term" value="F:short-chain carboxylesterase activity"/>
    <property type="evidence" value="ECO:0007669"/>
    <property type="project" value="TreeGrafter"/>
</dbReference>
<proteinExistence type="inferred from homology"/>
<dbReference type="InterPro" id="IPR012020">
    <property type="entry name" value="ABHD4"/>
</dbReference>
<feature type="domain" description="AB hydrolase-1" evidence="3">
    <location>
        <begin position="64"/>
        <end position="308"/>
    </location>
</feature>
<sequence length="332" mass="37138">MHREHQLDLPPYRAPAWLPGGHAQTIYPAVFTWRRSIRYRREGWVTPDLDTIVVDWIDGRAGTPIVVLFHGLEGGSGSHYARALFQYAYPRGWRGVVPHFRTCGNVINRLPRAYHAGDSKEIDWVLARLRHRFPDVPIYAVGVSLGGNALLKWLGETGAKAALSISAAAAVCAPVDLAAAGAALDTGFNRHLYTREFLRTLRRKTLEKLKLTNNPFIDRARVGRALTLREFDDLVTAPLHGFHSVDHYWRDASSKPYLKHIAVPTLMVHALNDPFIPAASLPTEDEVSSSVMLLRPREGGHVGFVSGPPPGRLDWLPNVLVRFFMHHAPLRN</sequence>
<dbReference type="Pfam" id="PF00561">
    <property type="entry name" value="Abhydrolase_1"/>
    <property type="match status" value="1"/>
</dbReference>
<evidence type="ECO:0000259" key="3">
    <source>
        <dbReference type="Pfam" id="PF00561"/>
    </source>
</evidence>
<dbReference type="OrthoDB" id="332676at2"/>
<dbReference type="InterPro" id="IPR000073">
    <property type="entry name" value="AB_hydrolase_1"/>
</dbReference>
<keyword evidence="4" id="KW-0378">Hydrolase</keyword>
<evidence type="ECO:0000313" key="5">
    <source>
        <dbReference type="Proteomes" id="UP000310016"/>
    </source>
</evidence>
<comment type="caution">
    <text evidence="4">The sequence shown here is derived from an EMBL/GenBank/DDBJ whole genome shotgun (WGS) entry which is preliminary data.</text>
</comment>
<dbReference type="Proteomes" id="UP000310016">
    <property type="component" value="Unassembled WGS sequence"/>
</dbReference>
<reference evidence="4 5" key="1">
    <citation type="submission" date="2019-04" db="EMBL/GenBank/DDBJ databases">
        <title>Chitiniphilus eburnea sp. nov., a novel chitinolytic bacterium isolated from aquaculture sludge.</title>
        <authorList>
            <person name="Sheng M."/>
        </authorList>
    </citation>
    <scope>NUCLEOTIDE SEQUENCE [LARGE SCALE GENOMIC DNA]</scope>
    <source>
        <strain evidence="4 5">HX-2-15</strain>
    </source>
</reference>
<dbReference type="SUPFAM" id="SSF53474">
    <property type="entry name" value="alpha/beta-Hydrolases"/>
    <property type="match status" value="1"/>
</dbReference>